<dbReference type="InterPro" id="IPR037682">
    <property type="entry name" value="TonB_C"/>
</dbReference>
<sequence length="389" mass="40339">MKVSRSRLDSQRGLLTVVPGRTPDNDIGAKAPAVELRPATDPIGDGPAGGGGNVVSLAHVRATRDHGPGGHAAPPLPPLMPDDRPAASSRAKPSLRYALVVACSALIHGAMIAAFAREPAPVASIGLEVISVEMVLGADQLAGLAPTPGESETTSSDSSGEPKTEPDPKPPEKAEEPPPPVEEAKVEPEEPPPVEEQVAVAPPPEPEPEKVQEPPPPEPAPVIEEEAPETVAAVPPEPPKPEPKPEVKPEPKPKPKAVAKPKKRTARTSDDARKRTQSSTSSVASSAASGLGRGRSDLNTNYRGIVASHLARHKQFPAEARAAGQQGATSVSFTIDGSGRVTSVRLGRSSGVASLDQETTAMVRRASPFPAPPSGQSMSFSVPVSFFLR</sequence>
<feature type="region of interest" description="Disordered" evidence="11">
    <location>
        <begin position="143"/>
        <end position="299"/>
    </location>
</feature>
<feature type="compositionally biased region" description="Basic residues" evidence="11">
    <location>
        <begin position="254"/>
        <end position="266"/>
    </location>
</feature>
<keyword evidence="8 10" id="KW-1133">Transmembrane helix</keyword>
<keyword evidence="4 10" id="KW-1003">Cell membrane</keyword>
<feature type="transmembrane region" description="Helical" evidence="10">
    <location>
        <begin position="97"/>
        <end position="116"/>
    </location>
</feature>
<evidence type="ECO:0000256" key="7">
    <source>
        <dbReference type="ARBA" id="ARBA00022927"/>
    </source>
</evidence>
<name>A0ABT5JDV5_RHOTP</name>
<comment type="function">
    <text evidence="10">Interacts with outer membrane receptor proteins that carry out high-affinity binding and energy dependent uptake into the periplasmic space of specific substrates. It could act to transduce energy from the cytoplasmic membrane to specific energy-requiring processes in the outer membrane, resulting in the release into the periplasm of ligands bound by these outer membrane proteins.</text>
</comment>
<keyword evidence="10" id="KW-0735">Signal-anchor</keyword>
<dbReference type="Pfam" id="PF03544">
    <property type="entry name" value="TonB_C"/>
    <property type="match status" value="1"/>
</dbReference>
<feature type="region of interest" description="Disordered" evidence="11">
    <location>
        <begin position="64"/>
        <end position="89"/>
    </location>
</feature>
<feature type="compositionally biased region" description="Low complexity" evidence="11">
    <location>
        <begin position="277"/>
        <end position="290"/>
    </location>
</feature>
<comment type="caution">
    <text evidence="13">The sequence shown here is derived from an EMBL/GenBank/DDBJ whole genome shotgun (WGS) entry which is preliminary data.</text>
</comment>
<evidence type="ECO:0000256" key="3">
    <source>
        <dbReference type="ARBA" id="ARBA00022448"/>
    </source>
</evidence>
<evidence type="ECO:0000313" key="13">
    <source>
        <dbReference type="EMBL" id="MDC7787826.1"/>
    </source>
</evidence>
<dbReference type="PANTHER" id="PTHR33446">
    <property type="entry name" value="PROTEIN TONB-RELATED"/>
    <property type="match status" value="1"/>
</dbReference>
<evidence type="ECO:0000256" key="6">
    <source>
        <dbReference type="ARBA" id="ARBA00022692"/>
    </source>
</evidence>
<dbReference type="InterPro" id="IPR003538">
    <property type="entry name" value="TonB"/>
</dbReference>
<dbReference type="EMBL" id="JAQQLI010000033">
    <property type="protein sequence ID" value="MDC7787826.1"/>
    <property type="molecule type" value="Genomic_DNA"/>
</dbReference>
<keyword evidence="9 10" id="KW-0472">Membrane</keyword>
<reference evidence="13" key="1">
    <citation type="journal article" date="2023" name="Microbiol Resour">
        <title>Genome Sequences of Rhodoplanes serenus and Two Thermotolerant Strains, Rhodoplanes tepidamans and 'Rhodoplanes cryptolactis,' Further Refine the Genus.</title>
        <authorList>
            <person name="Rayyan A.A."/>
            <person name="Kyndt J.A."/>
        </authorList>
    </citation>
    <scope>NUCLEOTIDE SEQUENCE</scope>
    <source>
        <strain evidence="13">DSM 9987</strain>
    </source>
</reference>
<feature type="compositionally biased region" description="Basic and acidic residues" evidence="11">
    <location>
        <begin position="1"/>
        <end position="10"/>
    </location>
</feature>
<dbReference type="PROSITE" id="PS52015">
    <property type="entry name" value="TONB_CTD"/>
    <property type="match status" value="1"/>
</dbReference>
<keyword evidence="3 10" id="KW-0813">Transport</keyword>
<dbReference type="InterPro" id="IPR006260">
    <property type="entry name" value="TonB/TolA_C"/>
</dbReference>
<reference evidence="13" key="2">
    <citation type="submission" date="2023-02" db="EMBL/GenBank/DDBJ databases">
        <authorList>
            <person name="Rayyan A."/>
            <person name="Meyer T."/>
            <person name="Kyndt J.A."/>
        </authorList>
    </citation>
    <scope>NUCLEOTIDE SEQUENCE</scope>
    <source>
        <strain evidence="13">DSM 9987</strain>
    </source>
</reference>
<organism evidence="13 14">
    <name type="scientific">Rhodoplanes tepidamans</name>
    <name type="common">Rhodoplanes cryptolactis</name>
    <dbReference type="NCBI Taxonomy" id="200616"/>
    <lineage>
        <taxon>Bacteria</taxon>
        <taxon>Pseudomonadati</taxon>
        <taxon>Pseudomonadota</taxon>
        <taxon>Alphaproteobacteria</taxon>
        <taxon>Hyphomicrobiales</taxon>
        <taxon>Nitrobacteraceae</taxon>
        <taxon>Rhodoplanes</taxon>
    </lineage>
</organism>
<evidence type="ECO:0000256" key="9">
    <source>
        <dbReference type="ARBA" id="ARBA00023136"/>
    </source>
</evidence>
<evidence type="ECO:0000259" key="12">
    <source>
        <dbReference type="PROSITE" id="PS52015"/>
    </source>
</evidence>
<keyword evidence="5 10" id="KW-0997">Cell inner membrane</keyword>
<accession>A0ABT5JDV5</accession>
<feature type="compositionally biased region" description="Low complexity" evidence="11">
    <location>
        <begin position="146"/>
        <end position="159"/>
    </location>
</feature>
<gene>
    <name evidence="13" type="ORF">PQJ73_19215</name>
</gene>
<dbReference type="PRINTS" id="PR01374">
    <property type="entry name" value="TONBPROTEIN"/>
</dbReference>
<evidence type="ECO:0000256" key="1">
    <source>
        <dbReference type="ARBA" id="ARBA00004383"/>
    </source>
</evidence>
<feature type="compositionally biased region" description="Basic and acidic residues" evidence="11">
    <location>
        <begin position="160"/>
        <end position="188"/>
    </location>
</feature>
<dbReference type="RefSeq" id="WP_272778666.1">
    <property type="nucleotide sequence ID" value="NZ_JAQQLI010000033.1"/>
</dbReference>
<keyword evidence="14" id="KW-1185">Reference proteome</keyword>
<keyword evidence="7 10" id="KW-0653">Protein transport</keyword>
<dbReference type="InterPro" id="IPR051045">
    <property type="entry name" value="TonB-dependent_transducer"/>
</dbReference>
<feature type="domain" description="TonB C-terminal" evidence="12">
    <location>
        <begin position="301"/>
        <end position="389"/>
    </location>
</feature>
<dbReference type="Proteomes" id="UP001165652">
    <property type="component" value="Unassembled WGS sequence"/>
</dbReference>
<comment type="subcellular location">
    <subcellularLocation>
        <location evidence="1 10">Cell inner membrane</location>
        <topology evidence="1 10">Single-pass membrane protein</topology>
        <orientation evidence="1 10">Periplasmic side</orientation>
    </subcellularLocation>
</comment>
<feature type="compositionally biased region" description="Basic and acidic residues" evidence="11">
    <location>
        <begin position="239"/>
        <end position="253"/>
    </location>
</feature>
<dbReference type="NCBIfam" id="TIGR01352">
    <property type="entry name" value="tonB_Cterm"/>
    <property type="match status" value="1"/>
</dbReference>
<evidence type="ECO:0000256" key="2">
    <source>
        <dbReference type="ARBA" id="ARBA00006555"/>
    </source>
</evidence>
<evidence type="ECO:0000256" key="8">
    <source>
        <dbReference type="ARBA" id="ARBA00022989"/>
    </source>
</evidence>
<evidence type="ECO:0000313" key="14">
    <source>
        <dbReference type="Proteomes" id="UP001165652"/>
    </source>
</evidence>
<evidence type="ECO:0000256" key="5">
    <source>
        <dbReference type="ARBA" id="ARBA00022519"/>
    </source>
</evidence>
<keyword evidence="6 10" id="KW-0812">Transmembrane</keyword>
<protein>
    <recommendedName>
        <fullName evidence="10">Protein TonB</fullName>
    </recommendedName>
</protein>
<feature type="region of interest" description="Disordered" evidence="11">
    <location>
        <begin position="1"/>
        <end position="51"/>
    </location>
</feature>
<evidence type="ECO:0000256" key="4">
    <source>
        <dbReference type="ARBA" id="ARBA00022475"/>
    </source>
</evidence>
<dbReference type="Gene3D" id="3.30.1150.10">
    <property type="match status" value="1"/>
</dbReference>
<comment type="similarity">
    <text evidence="2 10">Belongs to the TonB family.</text>
</comment>
<dbReference type="PANTHER" id="PTHR33446:SF2">
    <property type="entry name" value="PROTEIN TONB"/>
    <property type="match status" value="1"/>
</dbReference>
<dbReference type="SUPFAM" id="SSF74653">
    <property type="entry name" value="TolA/TonB C-terminal domain"/>
    <property type="match status" value="1"/>
</dbReference>
<proteinExistence type="inferred from homology"/>
<evidence type="ECO:0000256" key="11">
    <source>
        <dbReference type="SAM" id="MobiDB-lite"/>
    </source>
</evidence>
<evidence type="ECO:0000256" key="10">
    <source>
        <dbReference type="RuleBase" id="RU362123"/>
    </source>
</evidence>